<dbReference type="AlphaFoldDB" id="A0A2U8W519"/>
<protein>
    <submittedName>
        <fullName evidence="2">Uncharacterized protein</fullName>
    </submittedName>
</protein>
<name>A0A2U8W519_9HYPH</name>
<dbReference type="Proteomes" id="UP000245926">
    <property type="component" value="Chromosome"/>
</dbReference>
<dbReference type="KEGG" id="mets:DK389_09515"/>
<dbReference type="OrthoDB" id="8001703at2"/>
<proteinExistence type="predicted"/>
<sequence>MRLPPISVRSGGRRRTEVLAAETSPLQAAPRPGLHHEGKTQLPRPTSRVRKPSIWSEVSRRTARSLPGVEERITAQGPAFRVGRKLLARLDQDGVSLLVGVCADEREMLIEAEPRTFSDTGCRQSHLRLRVHLAYVDERTLQRILWQSWRERAPKRLQQRSAGP</sequence>
<feature type="region of interest" description="Disordered" evidence="1">
    <location>
        <begin position="22"/>
        <end position="52"/>
    </location>
</feature>
<evidence type="ECO:0000313" key="2">
    <source>
        <dbReference type="EMBL" id="AWN40721.1"/>
    </source>
</evidence>
<evidence type="ECO:0000256" key="1">
    <source>
        <dbReference type="SAM" id="MobiDB-lite"/>
    </source>
</evidence>
<organism evidence="2 3">
    <name type="scientific">Methylobacterium durans</name>
    <dbReference type="NCBI Taxonomy" id="2202825"/>
    <lineage>
        <taxon>Bacteria</taxon>
        <taxon>Pseudomonadati</taxon>
        <taxon>Pseudomonadota</taxon>
        <taxon>Alphaproteobacteria</taxon>
        <taxon>Hyphomicrobiales</taxon>
        <taxon>Methylobacteriaceae</taxon>
        <taxon>Methylobacterium</taxon>
    </lineage>
</organism>
<gene>
    <name evidence="2" type="ORF">DK389_09515</name>
</gene>
<dbReference type="Pfam" id="PF04237">
    <property type="entry name" value="YjbR"/>
    <property type="match status" value="1"/>
</dbReference>
<evidence type="ECO:0000313" key="3">
    <source>
        <dbReference type="Proteomes" id="UP000245926"/>
    </source>
</evidence>
<accession>A0A2U8W519</accession>
<reference evidence="3" key="1">
    <citation type="submission" date="2018-05" db="EMBL/GenBank/DDBJ databases">
        <title>Complete Genome Sequence of Methylobacterium sp. 17SD2-17.</title>
        <authorList>
            <person name="Srinivasan S."/>
        </authorList>
    </citation>
    <scope>NUCLEOTIDE SEQUENCE [LARGE SCALE GENOMIC DNA]</scope>
    <source>
        <strain evidence="3">17SD2-17</strain>
    </source>
</reference>
<keyword evidence="3" id="KW-1185">Reference proteome</keyword>
<dbReference type="InterPro" id="IPR058532">
    <property type="entry name" value="YjbR/MT2646/Rv2570-like"/>
</dbReference>
<dbReference type="EMBL" id="CP029550">
    <property type="protein sequence ID" value="AWN40721.1"/>
    <property type="molecule type" value="Genomic_DNA"/>
</dbReference>